<dbReference type="CDD" id="cd09917">
    <property type="entry name" value="F-box_SF"/>
    <property type="match status" value="1"/>
</dbReference>
<dbReference type="EMBL" id="MU004445">
    <property type="protein sequence ID" value="KAF2650764.1"/>
    <property type="molecule type" value="Genomic_DNA"/>
</dbReference>
<evidence type="ECO:0000313" key="1">
    <source>
        <dbReference type="EMBL" id="KAF2650764.1"/>
    </source>
</evidence>
<name>A0A6A6SX40_9PLEO</name>
<accession>A0A6A6SX40</accession>
<dbReference type="InterPro" id="IPR032675">
    <property type="entry name" value="LRR_dom_sf"/>
</dbReference>
<dbReference type="AlphaFoldDB" id="A0A6A6SX40"/>
<protein>
    <submittedName>
        <fullName evidence="1">Uncharacterized protein</fullName>
    </submittedName>
</protein>
<gene>
    <name evidence="1" type="ORF">K491DRAFT_782397</name>
</gene>
<proteinExistence type="predicted"/>
<dbReference type="SUPFAM" id="SSF52047">
    <property type="entry name" value="RNI-like"/>
    <property type="match status" value="1"/>
</dbReference>
<organism evidence="1 2">
    <name type="scientific">Lophiostoma macrostomum CBS 122681</name>
    <dbReference type="NCBI Taxonomy" id="1314788"/>
    <lineage>
        <taxon>Eukaryota</taxon>
        <taxon>Fungi</taxon>
        <taxon>Dikarya</taxon>
        <taxon>Ascomycota</taxon>
        <taxon>Pezizomycotina</taxon>
        <taxon>Dothideomycetes</taxon>
        <taxon>Pleosporomycetidae</taxon>
        <taxon>Pleosporales</taxon>
        <taxon>Lophiostomataceae</taxon>
        <taxon>Lophiostoma</taxon>
    </lineage>
</organism>
<reference evidence="1" key="1">
    <citation type="journal article" date="2020" name="Stud. Mycol.">
        <title>101 Dothideomycetes genomes: a test case for predicting lifestyles and emergence of pathogens.</title>
        <authorList>
            <person name="Haridas S."/>
            <person name="Albert R."/>
            <person name="Binder M."/>
            <person name="Bloem J."/>
            <person name="Labutti K."/>
            <person name="Salamov A."/>
            <person name="Andreopoulos B."/>
            <person name="Baker S."/>
            <person name="Barry K."/>
            <person name="Bills G."/>
            <person name="Bluhm B."/>
            <person name="Cannon C."/>
            <person name="Castanera R."/>
            <person name="Culley D."/>
            <person name="Daum C."/>
            <person name="Ezra D."/>
            <person name="Gonzalez J."/>
            <person name="Henrissat B."/>
            <person name="Kuo A."/>
            <person name="Liang C."/>
            <person name="Lipzen A."/>
            <person name="Lutzoni F."/>
            <person name="Magnuson J."/>
            <person name="Mondo S."/>
            <person name="Nolan M."/>
            <person name="Ohm R."/>
            <person name="Pangilinan J."/>
            <person name="Park H.-J."/>
            <person name="Ramirez L."/>
            <person name="Alfaro M."/>
            <person name="Sun H."/>
            <person name="Tritt A."/>
            <person name="Yoshinaga Y."/>
            <person name="Zwiers L.-H."/>
            <person name="Turgeon B."/>
            <person name="Goodwin S."/>
            <person name="Spatafora J."/>
            <person name="Crous P."/>
            <person name="Grigoriev I."/>
        </authorList>
    </citation>
    <scope>NUCLEOTIDE SEQUENCE</scope>
    <source>
        <strain evidence="1">CBS 122681</strain>
    </source>
</reference>
<dbReference type="OrthoDB" id="3799431at2759"/>
<keyword evidence="2" id="KW-1185">Reference proteome</keyword>
<evidence type="ECO:0000313" key="2">
    <source>
        <dbReference type="Proteomes" id="UP000799324"/>
    </source>
</evidence>
<sequence>MPSLHDLVEDVLLIIFEQLCGEGRPSLDLKSLRLVCRRFCNIASTLLFRHVVLDFSGDQTPYESVPAQKSRSLRARGLLDFFFANDRCRNQVQTVLIYRFSREKSGEPNALALCSTLASLLPSMPRLKHISISPFGVVAYDMADIALLDAIERLKLNRPFMLASFGRPLPDGAMHSSNLQLFHDRFTCLVSLGVMLPRFTIHPERGEPTYAPCFGNSSGDVAHIISRNPGFKDLQLRLRGPVWGSEEHELLSSEVEYAMEHIGAIVKPLRSLALDGIFAFTPKALSVWEGHWLQLQSLSLLTEDLARTATAHFIGRFPALRNLRIRADRRPLGRSSPFLLDMLPFLASLKLSELSLTGVHPSNLGFLAEGGFNLQRLSFHICEGPNHWVPGRGDKIQPPSPSRFTDILLSPERVSEIGAACPSLDWFALDVQPFHIGEEAITSELHTPMSGYSASSLRDYEQKISLETSLFSQYAARNILERFVIQEVGPDPIFTELARFCSLRHLRLYIHDVHLMPWHFGLGSAIRTFLWLRKHKEGVPLESLVIFNPIRENKPMKGIEDSPWVVYEMGEGKVHAEGRKTSAIYEVERDDTIPALFELGNGYWGRRTQRDEENREMIKWGMIDPEGFIIPLDWYAY</sequence>
<dbReference type="Proteomes" id="UP000799324">
    <property type="component" value="Unassembled WGS sequence"/>
</dbReference>
<dbReference type="Gene3D" id="3.80.10.10">
    <property type="entry name" value="Ribonuclease Inhibitor"/>
    <property type="match status" value="1"/>
</dbReference>